<dbReference type="Proteomes" id="UP000285146">
    <property type="component" value="Unassembled WGS sequence"/>
</dbReference>
<evidence type="ECO:0000313" key="2">
    <source>
        <dbReference type="EMBL" id="ROV89357.1"/>
    </source>
</evidence>
<accession>A0A423VEN0</accession>
<feature type="compositionally biased region" description="Low complexity" evidence="1">
    <location>
        <begin position="316"/>
        <end position="327"/>
    </location>
</feature>
<dbReference type="Pfam" id="PF12511">
    <property type="entry name" value="DUF3716"/>
    <property type="match status" value="1"/>
</dbReference>
<dbReference type="STRING" id="1230097.A0A423VEN0"/>
<feature type="region of interest" description="Disordered" evidence="1">
    <location>
        <begin position="476"/>
        <end position="510"/>
    </location>
</feature>
<proteinExistence type="predicted"/>
<keyword evidence="3" id="KW-1185">Reference proteome</keyword>
<reference evidence="2 3" key="1">
    <citation type="submission" date="2015-09" db="EMBL/GenBank/DDBJ databases">
        <title>Host preference determinants of Valsa canker pathogens revealed by comparative genomics.</title>
        <authorList>
            <person name="Yin Z."/>
            <person name="Huang L."/>
        </authorList>
    </citation>
    <scope>NUCLEOTIDE SEQUENCE [LARGE SCALE GENOMIC DNA]</scope>
    <source>
        <strain evidence="2 3">SXYLt</strain>
    </source>
</reference>
<organism evidence="2 3">
    <name type="scientific">Cytospora leucostoma</name>
    <dbReference type="NCBI Taxonomy" id="1230097"/>
    <lineage>
        <taxon>Eukaryota</taxon>
        <taxon>Fungi</taxon>
        <taxon>Dikarya</taxon>
        <taxon>Ascomycota</taxon>
        <taxon>Pezizomycotina</taxon>
        <taxon>Sordariomycetes</taxon>
        <taxon>Sordariomycetidae</taxon>
        <taxon>Diaporthales</taxon>
        <taxon>Cytosporaceae</taxon>
        <taxon>Cytospora</taxon>
    </lineage>
</organism>
<dbReference type="InParanoid" id="A0A423VEN0"/>
<comment type="caution">
    <text evidence="2">The sequence shown here is derived from an EMBL/GenBank/DDBJ whole genome shotgun (WGS) entry which is preliminary data.</text>
</comment>
<gene>
    <name evidence="2" type="ORF">VPNG_10119</name>
</gene>
<dbReference type="OrthoDB" id="3545073at2759"/>
<feature type="region of interest" description="Disordered" evidence="1">
    <location>
        <begin position="260"/>
        <end position="328"/>
    </location>
</feature>
<evidence type="ECO:0000256" key="1">
    <source>
        <dbReference type="SAM" id="MobiDB-lite"/>
    </source>
</evidence>
<dbReference type="AlphaFoldDB" id="A0A423VEN0"/>
<feature type="compositionally biased region" description="Polar residues" evidence="1">
    <location>
        <begin position="482"/>
        <end position="497"/>
    </location>
</feature>
<feature type="compositionally biased region" description="Low complexity" evidence="1">
    <location>
        <begin position="272"/>
        <end position="286"/>
    </location>
</feature>
<dbReference type="EMBL" id="LKEB01000106">
    <property type="protein sequence ID" value="ROV89357.1"/>
    <property type="molecule type" value="Genomic_DNA"/>
</dbReference>
<feature type="region of interest" description="Disordered" evidence="1">
    <location>
        <begin position="75"/>
        <end position="99"/>
    </location>
</feature>
<sequence>MGLSYSLMSLRFQENHSIRKALEGEYDAKKKRKANALVISRNPLDPDEPPIVESRSFRQSQLHASRLPPNAVVARKAAPARESTLDAESAGPPEEMLVNDKPPAENAIKNTAKVNIVIPPDLTMATAIRAYNEWPDESGSLVNTMGALLPPYYMLAVIAGFEWAMHNSTLLNDNCDGTFSTLGQYNEIVTGERRPPIVKSKNALPADASPLMEPQPPPHWADAKLREAFSAGQARLSSTAFPGVGQGNKRTVDEIMFTAGPLDPAEGKASESSDLSDLSSPTSMSDYDWSGSGLGRQHRDPSEQLRPAPDNEEGLGEAASTEGAAHTAARRNWELIRKHFTNRHFPPPKAGALMKLLSQPCRRGLVRNPNFQFTVDHPKTVSLLVVQLFGDEAPVPCDGCAQGHGPFRGCVALSKEVAEDIQKGVISCANCAYKGRHQGKCNLKELLPHHASLAAADNTRRGRHVHYETVAAPWKPPIARGATNSSSDEFSLSQAAQKQAREDKVKTYPMMRKVPSLPSNLATNAQNSHSTTSQVLEVALDGSEAGSGQQVELGAGSKSQSTKTDGRFDFHVITIPTGTALQLQPDYSNFRLCSLVTGKVMVQFNGEPAFQMGAGGVLQLLQGVNGEIVNSFGINAVLQVSTIRL</sequence>
<name>A0A423VEN0_9PEZI</name>
<evidence type="ECO:0000313" key="3">
    <source>
        <dbReference type="Proteomes" id="UP000285146"/>
    </source>
</evidence>
<dbReference type="InterPro" id="IPR022190">
    <property type="entry name" value="DUF3716"/>
</dbReference>
<protein>
    <submittedName>
        <fullName evidence="2">Uncharacterized protein</fullName>
    </submittedName>
</protein>